<comment type="caution">
    <text evidence="2">The sequence shown here is derived from an EMBL/GenBank/DDBJ whole genome shotgun (WGS) entry which is preliminary data.</text>
</comment>
<sequence>MNYFRLQILRNFIHQRTSYLQILNKKYTAVNGNINRFIRDYKWHSRTDNYSEIKRNESKNESHSSFETSRNRNRKTIGTDTCVNIKHQGISDGDPPLTLSVRPYPKSTTKIKDVQNNRTLKSGFQQSIMRIPNEILSMYKKWLQDRKSVEITWDSYFQHILLCSLRGLQELPVKSVSQTEGASKMSKLSSNNQSLNEPEQKSEKVEDTCEISKSKVKYAISVIIKEKPTFSTANQCFS</sequence>
<proteinExistence type="predicted"/>
<reference evidence="2" key="2">
    <citation type="submission" date="2023-05" db="EMBL/GenBank/DDBJ databases">
        <authorList>
            <person name="Fouks B."/>
        </authorList>
    </citation>
    <scope>NUCLEOTIDE SEQUENCE</scope>
    <source>
        <strain evidence="2">Stay&amp;Tobe</strain>
        <tissue evidence="2">Testes</tissue>
    </source>
</reference>
<reference evidence="2" key="1">
    <citation type="journal article" date="2023" name="IScience">
        <title>Live-bearing cockroach genome reveals convergent evolutionary mechanisms linked to viviparity in insects and beyond.</title>
        <authorList>
            <person name="Fouks B."/>
            <person name="Harrison M.C."/>
            <person name="Mikhailova A.A."/>
            <person name="Marchal E."/>
            <person name="English S."/>
            <person name="Carruthers M."/>
            <person name="Jennings E.C."/>
            <person name="Chiamaka E.L."/>
            <person name="Frigard R.A."/>
            <person name="Pippel M."/>
            <person name="Attardo G.M."/>
            <person name="Benoit J.B."/>
            <person name="Bornberg-Bauer E."/>
            <person name="Tobe S.S."/>
        </authorList>
    </citation>
    <scope>NUCLEOTIDE SEQUENCE</scope>
    <source>
        <strain evidence="2">Stay&amp;Tobe</strain>
    </source>
</reference>
<dbReference type="Proteomes" id="UP001233999">
    <property type="component" value="Unassembled WGS sequence"/>
</dbReference>
<name>A0AAD8E547_DIPPU</name>
<feature type="compositionally biased region" description="Polar residues" evidence="1">
    <location>
        <begin position="180"/>
        <end position="197"/>
    </location>
</feature>
<feature type="region of interest" description="Disordered" evidence="1">
    <location>
        <begin position="180"/>
        <end position="206"/>
    </location>
</feature>
<evidence type="ECO:0000313" key="2">
    <source>
        <dbReference type="EMBL" id="KAJ9577648.1"/>
    </source>
</evidence>
<dbReference type="AlphaFoldDB" id="A0AAD8E547"/>
<evidence type="ECO:0000313" key="3">
    <source>
        <dbReference type="Proteomes" id="UP001233999"/>
    </source>
</evidence>
<accession>A0AAD8E547</accession>
<dbReference type="EMBL" id="JASPKZ010009351">
    <property type="protein sequence ID" value="KAJ9577648.1"/>
    <property type="molecule type" value="Genomic_DNA"/>
</dbReference>
<protein>
    <submittedName>
        <fullName evidence="2">Uncharacterized protein</fullName>
    </submittedName>
</protein>
<gene>
    <name evidence="2" type="ORF">L9F63_005778</name>
</gene>
<keyword evidence="3" id="KW-1185">Reference proteome</keyword>
<evidence type="ECO:0000256" key="1">
    <source>
        <dbReference type="SAM" id="MobiDB-lite"/>
    </source>
</evidence>
<organism evidence="2 3">
    <name type="scientific">Diploptera punctata</name>
    <name type="common">Pacific beetle cockroach</name>
    <dbReference type="NCBI Taxonomy" id="6984"/>
    <lineage>
        <taxon>Eukaryota</taxon>
        <taxon>Metazoa</taxon>
        <taxon>Ecdysozoa</taxon>
        <taxon>Arthropoda</taxon>
        <taxon>Hexapoda</taxon>
        <taxon>Insecta</taxon>
        <taxon>Pterygota</taxon>
        <taxon>Neoptera</taxon>
        <taxon>Polyneoptera</taxon>
        <taxon>Dictyoptera</taxon>
        <taxon>Blattodea</taxon>
        <taxon>Blaberoidea</taxon>
        <taxon>Blaberidae</taxon>
        <taxon>Diplopterinae</taxon>
        <taxon>Diploptera</taxon>
    </lineage>
</organism>